<sequence>MPIASTSFLKARIPGASVAQLLKLYEREILTQGAGQTAIRDNMVAFSGSSQPVNRQAKKFADYTDGRLIVTETDSTFEVCLEAEYPGWKFLFDVYFTKLRDDLEKELQLKVSQ</sequence>
<accession>A0A1I0QCK5</accession>
<dbReference type="Proteomes" id="UP000199310">
    <property type="component" value="Unassembled WGS sequence"/>
</dbReference>
<evidence type="ECO:0000313" key="2">
    <source>
        <dbReference type="Proteomes" id="UP000199310"/>
    </source>
</evidence>
<protein>
    <submittedName>
        <fullName evidence="1">Uncharacterized protein</fullName>
    </submittedName>
</protein>
<gene>
    <name evidence="1" type="ORF">SAMN04488122_1353</name>
</gene>
<name>A0A1I0QCK5_9BACT</name>
<proteinExistence type="predicted"/>
<keyword evidence="2" id="KW-1185">Reference proteome</keyword>
<dbReference type="STRING" id="29529.SAMN04488122_1353"/>
<dbReference type="RefSeq" id="WP_089892207.1">
    <property type="nucleotide sequence ID" value="NZ_FOJG01000001.1"/>
</dbReference>
<reference evidence="2" key="1">
    <citation type="submission" date="2016-10" db="EMBL/GenBank/DDBJ databases">
        <authorList>
            <person name="Varghese N."/>
            <person name="Submissions S."/>
        </authorList>
    </citation>
    <scope>NUCLEOTIDE SEQUENCE [LARGE SCALE GENOMIC DNA]</scope>
    <source>
        <strain evidence="2">DSM 3695</strain>
    </source>
</reference>
<organism evidence="1 2">
    <name type="scientific">Chitinophaga arvensicola</name>
    <dbReference type="NCBI Taxonomy" id="29529"/>
    <lineage>
        <taxon>Bacteria</taxon>
        <taxon>Pseudomonadati</taxon>
        <taxon>Bacteroidota</taxon>
        <taxon>Chitinophagia</taxon>
        <taxon>Chitinophagales</taxon>
        <taxon>Chitinophagaceae</taxon>
        <taxon>Chitinophaga</taxon>
    </lineage>
</organism>
<evidence type="ECO:0000313" key="1">
    <source>
        <dbReference type="EMBL" id="SEW24319.1"/>
    </source>
</evidence>
<dbReference type="AlphaFoldDB" id="A0A1I0QCK5"/>
<dbReference type="EMBL" id="FOJG01000001">
    <property type="protein sequence ID" value="SEW24319.1"/>
    <property type="molecule type" value="Genomic_DNA"/>
</dbReference>